<feature type="domain" description="Nephrocystin 3-like N-terminal" evidence="2">
    <location>
        <begin position="330"/>
        <end position="512"/>
    </location>
</feature>
<evidence type="ECO:0000313" key="5">
    <source>
        <dbReference type="Proteomes" id="UP001642482"/>
    </source>
</evidence>
<evidence type="ECO:0000256" key="1">
    <source>
        <dbReference type="ARBA" id="ARBA00022737"/>
    </source>
</evidence>
<dbReference type="SUPFAM" id="SSF52540">
    <property type="entry name" value="P-loop containing nucleoside triphosphate hydrolases"/>
    <property type="match status" value="1"/>
</dbReference>
<reference evidence="4 5" key="1">
    <citation type="submission" date="2024-01" db="EMBL/GenBank/DDBJ databases">
        <authorList>
            <person name="Allen C."/>
            <person name="Tagirdzhanova G."/>
        </authorList>
    </citation>
    <scope>NUCLEOTIDE SEQUENCE [LARGE SCALE GENOMIC DNA]</scope>
</reference>
<keyword evidence="5" id="KW-1185">Reference proteome</keyword>
<dbReference type="EMBL" id="CAWUHD010000076">
    <property type="protein sequence ID" value="CAK7228043.1"/>
    <property type="molecule type" value="Genomic_DNA"/>
</dbReference>
<proteinExistence type="predicted"/>
<dbReference type="Proteomes" id="UP001642482">
    <property type="component" value="Unassembled WGS sequence"/>
</dbReference>
<comment type="caution">
    <text evidence="4">The sequence shown here is derived from an EMBL/GenBank/DDBJ whole genome shotgun (WGS) entry which is preliminary data.</text>
</comment>
<dbReference type="PANTHER" id="PTHR10039">
    <property type="entry name" value="AMELOGENIN"/>
    <property type="match status" value="1"/>
</dbReference>
<dbReference type="PANTHER" id="PTHR10039:SF5">
    <property type="entry name" value="NACHT DOMAIN-CONTAINING PROTEIN"/>
    <property type="match status" value="1"/>
</dbReference>
<name>A0ABP0C7P9_9PEZI</name>
<dbReference type="Pfam" id="PF24883">
    <property type="entry name" value="NPHP3_N"/>
    <property type="match status" value="1"/>
</dbReference>
<evidence type="ECO:0000259" key="3">
    <source>
        <dbReference type="Pfam" id="PF25053"/>
    </source>
</evidence>
<feature type="domain" description="DUF7791" evidence="3">
    <location>
        <begin position="626"/>
        <end position="755"/>
    </location>
</feature>
<evidence type="ECO:0008006" key="6">
    <source>
        <dbReference type="Google" id="ProtNLM"/>
    </source>
</evidence>
<dbReference type="InterPro" id="IPR056884">
    <property type="entry name" value="NPHP3-like_N"/>
</dbReference>
<dbReference type="Pfam" id="PF25053">
    <property type="entry name" value="DUF7791"/>
    <property type="match status" value="1"/>
</dbReference>
<evidence type="ECO:0000259" key="2">
    <source>
        <dbReference type="Pfam" id="PF24883"/>
    </source>
</evidence>
<keyword evidence="1" id="KW-0677">Repeat</keyword>
<organism evidence="4 5">
    <name type="scientific">Sporothrix eucalyptigena</name>
    <dbReference type="NCBI Taxonomy" id="1812306"/>
    <lineage>
        <taxon>Eukaryota</taxon>
        <taxon>Fungi</taxon>
        <taxon>Dikarya</taxon>
        <taxon>Ascomycota</taxon>
        <taxon>Pezizomycotina</taxon>
        <taxon>Sordariomycetes</taxon>
        <taxon>Sordariomycetidae</taxon>
        <taxon>Ophiostomatales</taxon>
        <taxon>Ophiostomataceae</taxon>
        <taxon>Sporothrix</taxon>
    </lineage>
</organism>
<dbReference type="Gene3D" id="3.40.50.300">
    <property type="entry name" value="P-loop containing nucleotide triphosphate hydrolases"/>
    <property type="match status" value="1"/>
</dbReference>
<accession>A0ABP0C7P9</accession>
<evidence type="ECO:0000313" key="4">
    <source>
        <dbReference type="EMBL" id="CAK7228043.1"/>
    </source>
</evidence>
<sequence length="931" mass="104110">MDPLTALGLASSVVQFVDFGLKLFSASAEIAGSASGAAGHNLELENVYTKLQTFTSKLELNLADSEPSPPTDGLPAAIALGNAHIKAIRPHVAAIQQIAADCRAVCSQLLDVVKGLRVDPKASNRRLRSLGAALKTAFRTEKIAGLEARLKRFQELLALHFFPLLNEQQAYMSRVLKSLETRNQFWATEQSTRFEKISSQLEVLLDKINALSNKGTPPPDRSIKTNKAISMREPHDKSPHLHLDGVEVLSEILDGLNLAEKDLAVAAKEQELLRSLNFRTRTYRHEGIADAHKATFEWIFSDRNNLHLPDTVPGAVLDPATNATKTPSKINFKAWLESGRGIFWISGKPGSGKSTLMKFIADHAKTRHALKKWSGTKKVVIASHYFWNAGTTMQNSMKGLLQELVFDVLCCCPELAHDIFPHRLQKWTTTGSREDDVWTVDELRQGLQQIANHPALPIRCCFFIDGLDEYVGNKRVRNKNMGGENDKDHLELCRILKNLATSNNLKCCVSSRPWNVFEHVFGSGSGGEAAFLRVHELTHNDISLFARSRLQNNTRWKEMGIDDAQIEELTRRITDNAQGVFLWVFLVTKSLREGVIDGDTFDDLQRRLEVIPTELEPYFKHMLDHVDAIHHSYMAQTLQIALNAERPLDLSVYYASEHEIKDTDYAMELSPDFDVWRVNLHPEFYLKCRRRINARCGGLLCFEKHGVEFIHRTVHDFLQDGTMQDYLASKVLPGFQPNLATLRAHVFLFRCVVQTVATAKGGASVEYMKELWENCLKYASRAMQEDEDATTCLLDAVADVPAREASAGNDSLLQEAIGRILEASVTLTVTAASDTTRRSRSKTLLAKRSTMALGDAASPGLRHTYLNAGLDKYVLAKLQSNLRYFDASNVSLLATVLRRGGQWTQTRADIVLLLLESGCDPNEEAKKYPKK</sequence>
<gene>
    <name evidence="4" type="ORF">SEUCBS140593_006782</name>
</gene>
<dbReference type="InterPro" id="IPR027417">
    <property type="entry name" value="P-loop_NTPase"/>
</dbReference>
<protein>
    <recommendedName>
        <fullName evidence="6">NACHT domain-containing protein</fullName>
    </recommendedName>
</protein>
<dbReference type="InterPro" id="IPR056693">
    <property type="entry name" value="DUF7791"/>
</dbReference>